<accession>A0AA88E7X4</accession>
<reference evidence="2" key="1">
    <citation type="submission" date="2023-07" db="EMBL/GenBank/DDBJ databases">
        <title>draft genome sequence of fig (Ficus carica).</title>
        <authorList>
            <person name="Takahashi T."/>
            <person name="Nishimura K."/>
        </authorList>
    </citation>
    <scope>NUCLEOTIDE SEQUENCE</scope>
</reference>
<keyword evidence="3" id="KW-1185">Reference proteome</keyword>
<gene>
    <name evidence="2" type="ORF">TIFTF001_038807</name>
</gene>
<dbReference type="AlphaFoldDB" id="A0AA88E7X4"/>
<feature type="domain" description="O-methyltransferase C-terminal" evidence="1">
    <location>
        <begin position="20"/>
        <end position="79"/>
    </location>
</feature>
<dbReference type="InterPro" id="IPR029063">
    <property type="entry name" value="SAM-dependent_MTases_sf"/>
</dbReference>
<evidence type="ECO:0000259" key="1">
    <source>
        <dbReference type="Pfam" id="PF00891"/>
    </source>
</evidence>
<dbReference type="Proteomes" id="UP001187192">
    <property type="component" value="Unassembled WGS sequence"/>
</dbReference>
<dbReference type="InterPro" id="IPR001077">
    <property type="entry name" value="COMT_C"/>
</dbReference>
<dbReference type="SUPFAM" id="SSF53335">
    <property type="entry name" value="S-adenosyl-L-methionine-dependent methyltransferases"/>
    <property type="match status" value="1"/>
</dbReference>
<protein>
    <recommendedName>
        <fullName evidence="1">O-methyltransferase C-terminal domain-containing protein</fullName>
    </recommendedName>
</protein>
<comment type="caution">
    <text evidence="2">The sequence shown here is derived from an EMBL/GenBank/DDBJ whole genome shotgun (WGS) entry which is preliminary data.</text>
</comment>
<name>A0AA88E7X4_FICCA</name>
<dbReference type="GO" id="GO:0008171">
    <property type="term" value="F:O-methyltransferase activity"/>
    <property type="evidence" value="ECO:0007669"/>
    <property type="project" value="InterPro"/>
</dbReference>
<dbReference type="Pfam" id="PF00891">
    <property type="entry name" value="Methyltransf_2"/>
    <property type="match status" value="1"/>
</dbReference>
<dbReference type="Gene3D" id="3.40.50.150">
    <property type="entry name" value="Vaccinia Virus protein VP39"/>
    <property type="match status" value="1"/>
</dbReference>
<evidence type="ECO:0000313" key="3">
    <source>
        <dbReference type="Proteomes" id="UP001187192"/>
    </source>
</evidence>
<dbReference type="EMBL" id="BTGU01000928">
    <property type="protein sequence ID" value="GMN69762.1"/>
    <property type="molecule type" value="Genomic_DNA"/>
</dbReference>
<organism evidence="2 3">
    <name type="scientific">Ficus carica</name>
    <name type="common">Common fig</name>
    <dbReference type="NCBI Taxonomy" id="3494"/>
    <lineage>
        <taxon>Eukaryota</taxon>
        <taxon>Viridiplantae</taxon>
        <taxon>Streptophyta</taxon>
        <taxon>Embryophyta</taxon>
        <taxon>Tracheophyta</taxon>
        <taxon>Spermatophyta</taxon>
        <taxon>Magnoliopsida</taxon>
        <taxon>eudicotyledons</taxon>
        <taxon>Gunneridae</taxon>
        <taxon>Pentapetalae</taxon>
        <taxon>rosids</taxon>
        <taxon>fabids</taxon>
        <taxon>Rosales</taxon>
        <taxon>Moraceae</taxon>
        <taxon>Ficeae</taxon>
        <taxon>Ficus</taxon>
    </lineage>
</organism>
<evidence type="ECO:0000313" key="2">
    <source>
        <dbReference type="EMBL" id="GMN69762.1"/>
    </source>
</evidence>
<sequence length="97" mass="10711">MKFRISFDAINVFMVKFVSFFPLNGKVIAVEAVLPVKPGTSYVMKKAFQGDVLLMTQNPGGKERTQQDFQLLATGSGFSGVRFECCVCYKLVGYGVL</sequence>
<proteinExistence type="predicted"/>